<organism evidence="2 3">
    <name type="scientific">Prevotella dentalis (strain ATCC 49559 / DSM 3688 / JCM 13448 / NCTC 12043 / ES 2772)</name>
    <name type="common">Mitsuokella dentalis</name>
    <dbReference type="NCBI Taxonomy" id="908937"/>
    <lineage>
        <taxon>Bacteria</taxon>
        <taxon>Pseudomonadati</taxon>
        <taxon>Bacteroidota</taxon>
        <taxon>Bacteroidia</taxon>
        <taxon>Bacteroidales</taxon>
        <taxon>Prevotellaceae</taxon>
        <taxon>Prevotella</taxon>
    </lineage>
</organism>
<dbReference type="EMBL" id="CP003369">
    <property type="protein sequence ID" value="AGB29891.1"/>
    <property type="molecule type" value="Genomic_DNA"/>
</dbReference>
<gene>
    <name evidence="1" type="ordered locus">Prede_2665</name>
    <name evidence="2" type="ORF">HMPREF9136_1621</name>
</gene>
<evidence type="ECO:0000313" key="1">
    <source>
        <dbReference type="EMBL" id="AGB29891.1"/>
    </source>
</evidence>
<evidence type="ECO:0008006" key="5">
    <source>
        <dbReference type="Google" id="ProtNLM"/>
    </source>
</evidence>
<reference evidence="2 3" key="1">
    <citation type="submission" date="2011-04" db="EMBL/GenBank/DDBJ databases">
        <authorList>
            <person name="Muzny D."/>
            <person name="Qin X."/>
            <person name="Deng J."/>
            <person name="Jiang H."/>
            <person name="Liu Y."/>
            <person name="Qu J."/>
            <person name="Song X.-Z."/>
            <person name="Zhang L."/>
            <person name="Thornton R."/>
            <person name="Coyle M."/>
            <person name="Francisco L."/>
            <person name="Jackson L."/>
            <person name="Javaid M."/>
            <person name="Korchina V."/>
            <person name="Kovar C."/>
            <person name="Mata R."/>
            <person name="Mathew T."/>
            <person name="Ngo R."/>
            <person name="Nguyen L."/>
            <person name="Nguyen N."/>
            <person name="Okwuonu G."/>
            <person name="Ongeri F."/>
            <person name="Pham C."/>
            <person name="Simmons D."/>
            <person name="Wilczek-Boney K."/>
            <person name="Hale W."/>
            <person name="Jakkamsetti A."/>
            <person name="Pham P."/>
            <person name="Ruth R."/>
            <person name="San Lucas F."/>
            <person name="Warren J."/>
            <person name="Zhang J."/>
            <person name="Zhao Z."/>
            <person name="Zhou C."/>
            <person name="Zhu D."/>
            <person name="Lee S."/>
            <person name="Bess C."/>
            <person name="Blankenburg K."/>
            <person name="Forbes L."/>
            <person name="Fu Q."/>
            <person name="Gubbala S."/>
            <person name="Hirani K."/>
            <person name="Jayaseelan J.C."/>
            <person name="Lara F."/>
            <person name="Munidasa M."/>
            <person name="Palculict T."/>
            <person name="Patil S."/>
            <person name="Pu L.-L."/>
            <person name="Saada N."/>
            <person name="Tang L."/>
            <person name="Weissenberger G."/>
            <person name="Zhu Y."/>
            <person name="Hemphill L."/>
            <person name="Shang Y."/>
            <person name="Youmans B."/>
            <person name="Ayvaz T."/>
            <person name="Ross M."/>
            <person name="Santibanez J."/>
            <person name="Aqrawi P."/>
            <person name="Gross S."/>
            <person name="Joshi V."/>
            <person name="Fowler G."/>
            <person name="Nazareth L."/>
            <person name="Reid J."/>
            <person name="Worley K."/>
            <person name="Petrosino J."/>
            <person name="Highlander S."/>
            <person name="Gibbs R."/>
        </authorList>
    </citation>
    <scope>NUCLEOTIDE SEQUENCE [LARGE SCALE GENOMIC DNA]</scope>
    <source>
        <strain evidence="2 3">DSM 3688</strain>
    </source>
</reference>
<evidence type="ECO:0000313" key="3">
    <source>
        <dbReference type="Proteomes" id="UP000007820"/>
    </source>
</evidence>
<evidence type="ECO:0000313" key="2">
    <source>
        <dbReference type="EMBL" id="EGQ14086.1"/>
    </source>
</evidence>
<proteinExistence type="predicted"/>
<dbReference type="Proteomes" id="UP000007820">
    <property type="component" value="Unassembled WGS sequence"/>
</dbReference>
<dbReference type="AlphaFoldDB" id="F9D443"/>
<reference evidence="1" key="2">
    <citation type="submission" date="2012-02" db="EMBL/GenBank/DDBJ databases">
        <title>Complete sequence of chromosome 2 of Prevotella dentalis DSM 3688.</title>
        <authorList>
            <consortium name="US DOE Joint Genome Institute (JGI-PGF)"/>
            <person name="Lucas S."/>
            <person name="Copeland A."/>
            <person name="Lapidus A."/>
            <person name="Glavina del Rio T."/>
            <person name="Dalin E."/>
            <person name="Tice H."/>
            <person name="Bruce D."/>
            <person name="Goodwin L."/>
            <person name="Pitluck S."/>
            <person name="Peters L."/>
            <person name="Mikhailova N."/>
            <person name="Chertkov O."/>
            <person name="Kyrpides N."/>
            <person name="Mavromatis K."/>
            <person name="Ivanova N."/>
            <person name="Brettin T."/>
            <person name="Detter J.C."/>
            <person name="Han C."/>
            <person name="Larimer F."/>
            <person name="Land M."/>
            <person name="Hauser L."/>
            <person name="Markowitz V."/>
            <person name="Cheng J.-F."/>
            <person name="Hugenholtz P."/>
            <person name="Woyke T."/>
            <person name="Wu D."/>
            <person name="Gronow S."/>
            <person name="Wellnitz S."/>
            <person name="Brambilla E."/>
            <person name="Klenk H.-P."/>
            <person name="Eisen J.A."/>
        </authorList>
    </citation>
    <scope>NUCLEOTIDE SEQUENCE [LARGE SCALE GENOMIC DNA]</scope>
    <source>
        <strain evidence="1">DSM 3688</strain>
    </source>
</reference>
<dbReference type="OrthoDB" id="1079936at2"/>
<accession>F9D443</accession>
<sequence>MRAFHRFFLGGKPVISQKFRKFALIMNNPLSIPRAGWRAAVARPALLLCAAAALASCQPSADEKAAPLMHRIDSLYQRQAYTETLNAIRQLRDRHPQALKSRQRALHIWQEASLRLAQADIARTDSALQATIRAYEAETRIGPKNWLRVRRDSLQVRYDALCGIVRVIHRKTKK</sequence>
<dbReference type="HOGENOM" id="CLU_131500_0_0_10"/>
<dbReference type="PATRIC" id="fig|908937.9.peg.2824"/>
<protein>
    <recommendedName>
        <fullName evidence="5">Lipoprotein</fullName>
    </recommendedName>
</protein>
<keyword evidence="4" id="KW-1185">Reference proteome</keyword>
<dbReference type="EMBL" id="AFPW01000023">
    <property type="protein sequence ID" value="EGQ14086.1"/>
    <property type="molecule type" value="Genomic_DNA"/>
</dbReference>
<name>F9D443_PREDD</name>
<dbReference type="KEGG" id="pdt:Prede_2665"/>
<dbReference type="STRING" id="908937.Prede_2665"/>
<dbReference type="Proteomes" id="UP000010862">
    <property type="component" value="Chromosome 2"/>
</dbReference>
<evidence type="ECO:0000313" key="4">
    <source>
        <dbReference type="Proteomes" id="UP000010862"/>
    </source>
</evidence>